<evidence type="ECO:0000256" key="7">
    <source>
        <dbReference type="ARBA" id="ARBA00022795"/>
    </source>
</evidence>
<dbReference type="PANTHER" id="PTHR43134">
    <property type="entry name" value="SIGNAL RECOGNITION PARTICLE RECEPTOR SUBUNIT ALPHA"/>
    <property type="match status" value="1"/>
</dbReference>
<evidence type="ECO:0000256" key="8">
    <source>
        <dbReference type="ARBA" id="ARBA00022927"/>
    </source>
</evidence>
<feature type="domain" description="SRP54-type proteins GTP-binding" evidence="16">
    <location>
        <begin position="481"/>
        <end position="682"/>
    </location>
</feature>
<dbReference type="GO" id="GO:0006614">
    <property type="term" value="P:SRP-dependent cotranslational protein targeting to membrane"/>
    <property type="evidence" value="ECO:0007669"/>
    <property type="project" value="UniProtKB-UniRule"/>
</dbReference>
<accession>A0A8B6X6E3</accession>
<dbReference type="GO" id="GO:0003924">
    <property type="term" value="F:GTPase activity"/>
    <property type="evidence" value="ECO:0007669"/>
    <property type="project" value="UniProtKB-UniRule"/>
</dbReference>
<keyword evidence="5" id="KW-1003">Cell membrane</keyword>
<feature type="region of interest" description="Disordered" evidence="14">
    <location>
        <begin position="195"/>
        <end position="324"/>
    </location>
</feature>
<proteinExistence type="inferred from homology"/>
<evidence type="ECO:0000259" key="15">
    <source>
        <dbReference type="SMART" id="SM00382"/>
    </source>
</evidence>
<keyword evidence="6" id="KW-0547">Nucleotide-binding</keyword>
<feature type="compositionally biased region" description="Low complexity" evidence="14">
    <location>
        <begin position="58"/>
        <end position="92"/>
    </location>
</feature>
<evidence type="ECO:0000256" key="2">
    <source>
        <dbReference type="ARBA" id="ARBA00008531"/>
    </source>
</evidence>
<evidence type="ECO:0000256" key="11">
    <source>
        <dbReference type="ARBA" id="ARBA00023225"/>
    </source>
</evidence>
<evidence type="ECO:0000313" key="18">
    <source>
        <dbReference type="RefSeq" id="WP_028312793.1"/>
    </source>
</evidence>
<comment type="function">
    <text evidence="12">Necessary for flagellar biosynthesis. May be involved in translocation of the flagellum.</text>
</comment>
<protein>
    <recommendedName>
        <fullName evidence="3 13">Flagellar biosynthesis protein FlhF</fullName>
    </recommendedName>
</protein>
<evidence type="ECO:0000256" key="3">
    <source>
        <dbReference type="ARBA" id="ARBA00014919"/>
    </source>
</evidence>
<dbReference type="PANTHER" id="PTHR43134:SF3">
    <property type="entry name" value="FLAGELLAR BIOSYNTHESIS PROTEIN FLHF"/>
    <property type="match status" value="1"/>
</dbReference>
<evidence type="ECO:0000256" key="14">
    <source>
        <dbReference type="SAM" id="MobiDB-lite"/>
    </source>
</evidence>
<evidence type="ECO:0000256" key="4">
    <source>
        <dbReference type="ARBA" id="ARBA00022448"/>
    </source>
</evidence>
<evidence type="ECO:0000313" key="17">
    <source>
        <dbReference type="Proteomes" id="UP000675920"/>
    </source>
</evidence>
<dbReference type="InterPro" id="IPR020006">
    <property type="entry name" value="FlhF"/>
</dbReference>
<name>A0A8B6X6E3_9BURK</name>
<dbReference type="Pfam" id="PF00448">
    <property type="entry name" value="SRP54"/>
    <property type="match status" value="1"/>
</dbReference>
<organism evidence="17 18">
    <name type="scientific">Derxia gummosa DSM 723</name>
    <dbReference type="NCBI Taxonomy" id="1121388"/>
    <lineage>
        <taxon>Bacteria</taxon>
        <taxon>Pseudomonadati</taxon>
        <taxon>Pseudomonadota</taxon>
        <taxon>Betaproteobacteria</taxon>
        <taxon>Burkholderiales</taxon>
        <taxon>Alcaligenaceae</taxon>
        <taxon>Derxia</taxon>
    </lineage>
</organism>
<dbReference type="OrthoDB" id="9778554at2"/>
<evidence type="ECO:0000256" key="1">
    <source>
        <dbReference type="ARBA" id="ARBA00004413"/>
    </source>
</evidence>
<evidence type="ECO:0000256" key="6">
    <source>
        <dbReference type="ARBA" id="ARBA00022741"/>
    </source>
</evidence>
<evidence type="ECO:0000256" key="10">
    <source>
        <dbReference type="ARBA" id="ARBA00023136"/>
    </source>
</evidence>
<dbReference type="SMART" id="SM00382">
    <property type="entry name" value="AAA"/>
    <property type="match status" value="1"/>
</dbReference>
<keyword evidence="7" id="KW-1005">Bacterial flagellum biogenesis</keyword>
<dbReference type="GO" id="GO:0044781">
    <property type="term" value="P:bacterial-type flagellum organization"/>
    <property type="evidence" value="ECO:0007669"/>
    <property type="project" value="UniProtKB-UniRule"/>
</dbReference>
<dbReference type="GO" id="GO:0005886">
    <property type="term" value="C:plasma membrane"/>
    <property type="evidence" value="ECO:0007669"/>
    <property type="project" value="UniProtKB-SubCell"/>
</dbReference>
<dbReference type="GO" id="GO:0005525">
    <property type="term" value="F:GTP binding"/>
    <property type="evidence" value="ECO:0007669"/>
    <property type="project" value="UniProtKB-UniRule"/>
</dbReference>
<keyword evidence="4" id="KW-0813">Transport</keyword>
<keyword evidence="8" id="KW-0653">Protein transport</keyword>
<keyword evidence="18" id="KW-0969">Cilium</keyword>
<evidence type="ECO:0000256" key="5">
    <source>
        <dbReference type="ARBA" id="ARBA00022475"/>
    </source>
</evidence>
<dbReference type="CDD" id="cd17873">
    <property type="entry name" value="FlhF"/>
    <property type="match status" value="1"/>
</dbReference>
<evidence type="ECO:0000256" key="9">
    <source>
        <dbReference type="ARBA" id="ARBA00023134"/>
    </source>
</evidence>
<evidence type="ECO:0000256" key="12">
    <source>
        <dbReference type="ARBA" id="ARBA00025337"/>
    </source>
</evidence>
<dbReference type="NCBIfam" id="TIGR03499">
    <property type="entry name" value="FlhF"/>
    <property type="match status" value="1"/>
</dbReference>
<evidence type="ECO:0000259" key="16">
    <source>
        <dbReference type="SMART" id="SM00962"/>
    </source>
</evidence>
<evidence type="ECO:0000256" key="13">
    <source>
        <dbReference type="NCBIfam" id="TIGR03499"/>
    </source>
</evidence>
<sequence>MSLRKFFGATSREALMEARREIGDDAVVISTRRTGSGVEVVAASEAELSQLTAGKGAARGAAPAAPQRAAAPAAPQRAAAPQRPATASAPRAGGQPRPAVPVDEDEALPSIIRNPRAAPRAPFAERVRQTEPRASAPKQGAPVPFLDYLRRPGGEADPTATQPALAATRANLAATQAGLAQTRGDLGQTQRNLTHTSAHAPMPPQPARHAAPAAPAMPAAAARRAPEPARHEPVHHEPPRHESARHDAMRHEPVRREPMRAEPVPLRHAEPPTVTQPALPRRPLHGEMRDGQPSPLAPAFLRRPPEPVARSQPEPLYDDLPDLHADGPISSAAALQAAAPDLSLPAGSALPVPDLSAIDLADALRDKLSASLREELGADLKRELQNHLRAELRNEFDSIRGWMTSQFDTIAFNERQRRRPVAASMQKMLLADGFSPLLARDLAARLPEQLVDEAQARGWARAVLERNLHVMGMAHDLVDSGGIYALVGPTGVGKTTTVAKLAARCAAKYGRDAVGLVTIDSYRIGAQDQLRIYGKILGVTVHTAQDRESLLGVLRGLTGKKLVLIDTLGLGQRDERVAELLSAVGAGAIKRLLVLNAAAHAETLEDVVAHYRVAGATAANGKTVADFAGAVLTKTDEAVRLGQALDVLIRHRLPLYYETTGQRVPEDITPASAGSLVMRALAHAPARPFRVNDDEVGMTYVDRGPDMLAGPAGPAHA</sequence>
<dbReference type="RefSeq" id="WP_028312793.1">
    <property type="nucleotide sequence ID" value="NZ_KI519499.1"/>
</dbReference>
<keyword evidence="11" id="KW-1006">Bacterial flagellum protein export</keyword>
<feature type="compositionally biased region" description="Low complexity" evidence="14">
    <location>
        <begin position="113"/>
        <end position="122"/>
    </location>
</feature>
<dbReference type="SMART" id="SM00962">
    <property type="entry name" value="SRP54"/>
    <property type="match status" value="1"/>
</dbReference>
<dbReference type="InterPro" id="IPR000897">
    <property type="entry name" value="SRP54_GTPase_dom"/>
</dbReference>
<feature type="compositionally biased region" description="Basic and acidic residues" evidence="14">
    <location>
        <begin position="224"/>
        <end position="270"/>
    </location>
</feature>
<dbReference type="GO" id="GO:0015031">
    <property type="term" value="P:protein transport"/>
    <property type="evidence" value="ECO:0007669"/>
    <property type="project" value="UniProtKB-KW"/>
</dbReference>
<reference evidence="18" key="1">
    <citation type="submission" date="2025-08" db="UniProtKB">
        <authorList>
            <consortium name="RefSeq"/>
        </authorList>
    </citation>
    <scope>IDENTIFICATION</scope>
</reference>
<comment type="similarity">
    <text evidence="2">Belongs to the GTP-binding SRP family.</text>
</comment>
<dbReference type="SUPFAM" id="SSF52540">
    <property type="entry name" value="P-loop containing nucleoside triphosphate hydrolases"/>
    <property type="match status" value="1"/>
</dbReference>
<feature type="compositionally biased region" description="Low complexity" evidence="14">
    <location>
        <begin position="207"/>
        <end position="223"/>
    </location>
</feature>
<dbReference type="InterPro" id="IPR047040">
    <property type="entry name" value="FlhF__GTPase_dom"/>
</dbReference>
<dbReference type="Proteomes" id="UP000675920">
    <property type="component" value="Unplaced"/>
</dbReference>
<dbReference type="InterPro" id="IPR003593">
    <property type="entry name" value="AAA+_ATPase"/>
</dbReference>
<dbReference type="FunFam" id="3.40.50.300:FF:000695">
    <property type="entry name" value="Flagellar biosynthesis regulator FlhF"/>
    <property type="match status" value="1"/>
</dbReference>
<dbReference type="AlphaFoldDB" id="A0A8B6X6E3"/>
<keyword evidence="18" id="KW-0966">Cell projection</keyword>
<keyword evidence="9" id="KW-0342">GTP-binding</keyword>
<feature type="region of interest" description="Disordered" evidence="14">
    <location>
        <begin position="58"/>
        <end position="143"/>
    </location>
</feature>
<dbReference type="GO" id="GO:0005047">
    <property type="term" value="F:signal recognition particle binding"/>
    <property type="evidence" value="ECO:0007669"/>
    <property type="project" value="TreeGrafter"/>
</dbReference>
<keyword evidence="18" id="KW-0282">Flagellum</keyword>
<feature type="domain" description="AAA+ ATPase" evidence="15">
    <location>
        <begin position="480"/>
        <end position="655"/>
    </location>
</feature>
<dbReference type="InterPro" id="IPR027417">
    <property type="entry name" value="P-loop_NTPase"/>
</dbReference>
<keyword evidence="17" id="KW-1185">Reference proteome</keyword>
<comment type="subcellular location">
    <subcellularLocation>
        <location evidence="1">Cell membrane</location>
        <topology evidence="1">Peripheral membrane protein</topology>
        <orientation evidence="1">Cytoplasmic side</orientation>
    </subcellularLocation>
</comment>
<keyword evidence="10" id="KW-0472">Membrane</keyword>
<dbReference type="Gene3D" id="3.40.50.300">
    <property type="entry name" value="P-loop containing nucleotide triphosphate hydrolases"/>
    <property type="match status" value="1"/>
</dbReference>
<gene>
    <name evidence="18" type="primary">flhF</name>
</gene>